<evidence type="ECO:0000256" key="1">
    <source>
        <dbReference type="SAM" id="MobiDB-lite"/>
    </source>
</evidence>
<protein>
    <submittedName>
        <fullName evidence="2">Uncharacterized protein</fullName>
    </submittedName>
</protein>
<name>A0A011PYC8_9PROT</name>
<comment type="caution">
    <text evidence="2">The sequence shown here is derived from an EMBL/GenBank/DDBJ whole genome shotgun (WGS) entry which is preliminary data.</text>
</comment>
<organism evidence="2 3">
    <name type="scientific">Candidatus Accumulibacter appositus</name>
    <dbReference type="NCBI Taxonomy" id="1454003"/>
    <lineage>
        <taxon>Bacteria</taxon>
        <taxon>Pseudomonadati</taxon>
        <taxon>Pseudomonadota</taxon>
        <taxon>Betaproteobacteria</taxon>
        <taxon>Candidatus Accumulibacter</taxon>
    </lineage>
</organism>
<dbReference type="STRING" id="1454003.AW10_00902"/>
<proteinExistence type="predicted"/>
<reference evidence="2 3" key="1">
    <citation type="submission" date="2014-02" db="EMBL/GenBank/DDBJ databases">
        <title>Expanding our view of genomic diversity in Candidatus Accumulibacter clades.</title>
        <authorList>
            <person name="Skennerton C.T."/>
            <person name="Barr J.J."/>
            <person name="Slater F.R."/>
            <person name="Bond P.L."/>
            <person name="Tyson G.W."/>
        </authorList>
    </citation>
    <scope>NUCLEOTIDE SEQUENCE [LARGE SCALE GENOMIC DNA]</scope>
    <source>
        <strain evidence="3">BA-92</strain>
    </source>
</reference>
<evidence type="ECO:0000313" key="2">
    <source>
        <dbReference type="EMBL" id="EXI81957.1"/>
    </source>
</evidence>
<dbReference type="EMBL" id="JEMX01000015">
    <property type="protein sequence ID" value="EXI81957.1"/>
    <property type="molecule type" value="Genomic_DNA"/>
</dbReference>
<gene>
    <name evidence="2" type="ORF">AW10_00902</name>
</gene>
<sequence>MIGTDKVAFLSESRRFSSFFPCLVAHKPAGWRARISFARAPLSTKPSIRNEGDASRESGEGDEYPGLQSGLLPLKRVARLFPAMISDSPLSSALPMP</sequence>
<feature type="region of interest" description="Disordered" evidence="1">
    <location>
        <begin position="44"/>
        <end position="67"/>
    </location>
</feature>
<dbReference type="Proteomes" id="UP000021816">
    <property type="component" value="Unassembled WGS sequence"/>
</dbReference>
<dbReference type="AlphaFoldDB" id="A0A011PYC8"/>
<evidence type="ECO:0000313" key="3">
    <source>
        <dbReference type="Proteomes" id="UP000021816"/>
    </source>
</evidence>
<accession>A0A011PYC8</accession>
<feature type="compositionally biased region" description="Basic and acidic residues" evidence="1">
    <location>
        <begin position="48"/>
        <end position="59"/>
    </location>
</feature>